<evidence type="ECO:0000313" key="3">
    <source>
        <dbReference type="Proteomes" id="UP000311919"/>
    </source>
</evidence>
<gene>
    <name evidence="2" type="ORF">EWB00_001219</name>
</gene>
<comment type="caution">
    <text evidence="2">The sequence shown here is derived from an EMBL/GenBank/DDBJ whole genome shotgun (WGS) entry which is preliminary data.</text>
</comment>
<feature type="non-terminal residue" evidence="2">
    <location>
        <position position="477"/>
    </location>
</feature>
<protein>
    <submittedName>
        <fullName evidence="2">ETS domain-containing protein</fullName>
    </submittedName>
</protein>
<organism evidence="2 3">
    <name type="scientific">Schistosoma japonicum</name>
    <name type="common">Blood fluke</name>
    <dbReference type="NCBI Taxonomy" id="6182"/>
    <lineage>
        <taxon>Eukaryota</taxon>
        <taxon>Metazoa</taxon>
        <taxon>Spiralia</taxon>
        <taxon>Lophotrochozoa</taxon>
        <taxon>Platyhelminthes</taxon>
        <taxon>Trematoda</taxon>
        <taxon>Digenea</taxon>
        <taxon>Strigeidida</taxon>
        <taxon>Schistosomatoidea</taxon>
        <taxon>Schistosomatidae</taxon>
        <taxon>Schistosoma</taxon>
    </lineage>
</organism>
<sequence>MDDTNFPVTASLHHCNKSNELFNHQHPYHHHQHKEWLNSPIHSIKFHENERDCKYATSNNTTNNDSNIITTNTNRCTLTPMQTEPTPNLTYSNNTNSMHNSATNLDITALSAFINSYLNKNNFEMNSPTNNNALPEHSGQSTSNLTEQNPVEMSSSNEVNDLTDFIASWASIISQSNYVNNFQLIECFKESSSLLMNPFNYHKSYKQFNIEQQQNQIHSANSYCTTEQNDSILRNKQEFLRNLSENHHLMHKQSIDQCPMNLRTKYNSELSKIENTQQYNEDNSIQFTKNNSITFEDLFFRQYFNQNERPRSPCCECSCHFQLPTHAMNYPLIQNMHQITPSCLQDIHKHSNNMETLTDYTNKQMTDELPAKLHNERHSINMKRLGEQLTRLNRLNPVGNYSLNNNLMHTNKYTSINNFTKLNFMNDEQTTYNGDINSNDYHCPIDEYRIPMKQVTLTDLKMTPNLNPYNNIINDDN</sequence>
<dbReference type="OrthoDB" id="10067219at2759"/>
<accession>A0A4Z2DG48</accession>
<dbReference type="EMBL" id="SKCS01000147">
    <property type="protein sequence ID" value="TNN15476.1"/>
    <property type="molecule type" value="Genomic_DNA"/>
</dbReference>
<evidence type="ECO:0000313" key="2">
    <source>
        <dbReference type="EMBL" id="TNN15476.1"/>
    </source>
</evidence>
<dbReference type="STRING" id="6182.A0A4Z2DG48"/>
<dbReference type="Proteomes" id="UP000311919">
    <property type="component" value="Unassembled WGS sequence"/>
</dbReference>
<keyword evidence="3" id="KW-1185">Reference proteome</keyword>
<feature type="region of interest" description="Disordered" evidence="1">
    <location>
        <begin position="125"/>
        <end position="155"/>
    </location>
</feature>
<proteinExistence type="predicted"/>
<dbReference type="AlphaFoldDB" id="A0A4Z2DG48"/>
<evidence type="ECO:0000256" key="1">
    <source>
        <dbReference type="SAM" id="MobiDB-lite"/>
    </source>
</evidence>
<name>A0A4Z2DG48_SCHJA</name>
<reference evidence="2 3" key="1">
    <citation type="submission" date="2019-03" db="EMBL/GenBank/DDBJ databases">
        <title>An improved genome assembly of the fluke Schistosoma japonicum.</title>
        <authorList>
            <person name="Hu W."/>
            <person name="Luo F."/>
            <person name="Yin M."/>
            <person name="Mo X."/>
            <person name="Sun C."/>
            <person name="Wu Q."/>
            <person name="Zhu B."/>
            <person name="Xiang M."/>
            <person name="Wang J."/>
            <person name="Wang Y."/>
            <person name="Zhang T."/>
            <person name="Xu B."/>
            <person name="Zheng H."/>
            <person name="Feng Z."/>
        </authorList>
    </citation>
    <scope>NUCLEOTIDE SEQUENCE [LARGE SCALE GENOMIC DNA]</scope>
    <source>
        <strain evidence="2">HuSjv2</strain>
        <tissue evidence="2">Worms</tissue>
    </source>
</reference>